<dbReference type="RefSeq" id="XP_045099568.1">
    <property type="nucleotide sequence ID" value="XM_045239702.1"/>
</dbReference>
<keyword evidence="1" id="KW-0812">Transmembrane</keyword>
<keyword evidence="1" id="KW-1133">Transmembrane helix</keyword>
<dbReference type="CTD" id="68919178"/>
<proteinExistence type="predicted"/>
<evidence type="ECO:0000313" key="3">
    <source>
        <dbReference type="Proteomes" id="UP000008549"/>
    </source>
</evidence>
<accession>B6IJ27</accession>
<gene>
    <name evidence="2" type="ORF">CBG27729</name>
    <name evidence="2" type="ORF">CBG_27729</name>
</gene>
<keyword evidence="1" id="KW-0472">Membrane</keyword>
<protein>
    <submittedName>
        <fullName evidence="2">Protein CBG27729</fullName>
    </submittedName>
</protein>
<reference evidence="2 3" key="2">
    <citation type="journal article" date="2011" name="PLoS Genet.">
        <title>Caenorhabditis briggsae recombinant inbred line genotypes reveal inter-strain incompatibility and the evolution of recombination.</title>
        <authorList>
            <person name="Ross J.A."/>
            <person name="Koboldt D.C."/>
            <person name="Staisch J.E."/>
            <person name="Chamberlin H.M."/>
            <person name="Gupta B.P."/>
            <person name="Miller R.D."/>
            <person name="Baird S.E."/>
            <person name="Haag E.S."/>
        </authorList>
    </citation>
    <scope>NUCLEOTIDE SEQUENCE [LARGE SCALE GENOMIC DNA]</scope>
    <source>
        <strain evidence="2 3">AF16</strain>
    </source>
</reference>
<dbReference type="Pfam" id="PF10322">
    <property type="entry name" value="7TM_GPCR_Sru"/>
    <property type="match status" value="1"/>
</dbReference>
<feature type="transmembrane region" description="Helical" evidence="1">
    <location>
        <begin position="112"/>
        <end position="130"/>
    </location>
</feature>
<feature type="transmembrane region" description="Helical" evidence="1">
    <location>
        <begin position="69"/>
        <end position="92"/>
    </location>
</feature>
<dbReference type="InterPro" id="IPR003839">
    <property type="entry name" value="7TM_GPCR_serpentine_rcpt_Sru"/>
</dbReference>
<reference evidence="2 3" key="1">
    <citation type="journal article" date="2003" name="PLoS Biol.">
        <title>The genome sequence of Caenorhabditis briggsae: a platform for comparative genomics.</title>
        <authorList>
            <person name="Stein L.D."/>
            <person name="Bao Z."/>
            <person name="Blasiar D."/>
            <person name="Blumenthal T."/>
            <person name="Brent M.R."/>
            <person name="Chen N."/>
            <person name="Chinwalla A."/>
            <person name="Clarke L."/>
            <person name="Clee C."/>
            <person name="Coghlan A."/>
            <person name="Coulson A."/>
            <person name="D'Eustachio P."/>
            <person name="Fitch D.H."/>
            <person name="Fulton L.A."/>
            <person name="Fulton R.E."/>
            <person name="Griffiths-Jones S."/>
            <person name="Harris T.W."/>
            <person name="Hillier L.W."/>
            <person name="Kamath R."/>
            <person name="Kuwabara P.E."/>
            <person name="Mardis E.R."/>
            <person name="Marra M.A."/>
            <person name="Miner T.L."/>
            <person name="Minx P."/>
            <person name="Mullikin J.C."/>
            <person name="Plumb R.W."/>
            <person name="Rogers J."/>
            <person name="Schein J.E."/>
            <person name="Sohrmann M."/>
            <person name="Spieth J."/>
            <person name="Stajich J.E."/>
            <person name="Wei C."/>
            <person name="Willey D."/>
            <person name="Wilson R.K."/>
            <person name="Durbin R."/>
            <person name="Waterston R.H."/>
        </authorList>
    </citation>
    <scope>NUCLEOTIDE SEQUENCE [LARGE SCALE GENOMIC DNA]</scope>
    <source>
        <strain evidence="2 3">AF16</strain>
    </source>
</reference>
<dbReference type="KEGG" id="cbr:CBG_27729"/>
<dbReference type="EMBL" id="HE600983">
    <property type="protein sequence ID" value="CAS00007.1"/>
    <property type="molecule type" value="Genomic_DNA"/>
</dbReference>
<dbReference type="HOGENOM" id="CLU_1349989_0_0_1"/>
<sequence>MRLVISLGPMADKKIFTRLLYIYTPAAFLFPTLPVWFMEVGVGYFKQREHPFSFGAIELSLTVTLLKKVLYYEHLGLLTLSSLFIFVANGIVDGRSKKVEINDHARKRLQKLFYLSTFAITIPHLFRIILKVRKQNRLQFYTSETQVASMNWSSVSIVSGSLISDIGCFSTLIIFSLFYVKPTQIHVTPASIPLPTISQLPHV</sequence>
<dbReference type="InParanoid" id="B6IJ27"/>
<evidence type="ECO:0000256" key="1">
    <source>
        <dbReference type="SAM" id="Phobius"/>
    </source>
</evidence>
<dbReference type="Proteomes" id="UP000008549">
    <property type="component" value="Unassembled WGS sequence"/>
</dbReference>
<evidence type="ECO:0000313" key="2">
    <source>
        <dbReference type="EMBL" id="CAS00007.1"/>
    </source>
</evidence>
<keyword evidence="3" id="KW-1185">Reference proteome</keyword>
<dbReference type="AlphaFoldDB" id="B6IJ27"/>
<feature type="transmembrane region" description="Helical" evidence="1">
    <location>
        <begin position="150"/>
        <end position="180"/>
    </location>
</feature>
<feature type="transmembrane region" description="Helical" evidence="1">
    <location>
        <begin position="20"/>
        <end position="38"/>
    </location>
</feature>
<name>B6IJ27_CAEBR</name>
<dbReference type="GeneID" id="68919178"/>
<organism evidence="2 3">
    <name type="scientific">Caenorhabditis briggsae</name>
    <dbReference type="NCBI Taxonomy" id="6238"/>
    <lineage>
        <taxon>Eukaryota</taxon>
        <taxon>Metazoa</taxon>
        <taxon>Ecdysozoa</taxon>
        <taxon>Nematoda</taxon>
        <taxon>Chromadorea</taxon>
        <taxon>Rhabditida</taxon>
        <taxon>Rhabditina</taxon>
        <taxon>Rhabditomorpha</taxon>
        <taxon>Rhabditoidea</taxon>
        <taxon>Rhabditidae</taxon>
        <taxon>Peloderinae</taxon>
        <taxon>Caenorhabditis</taxon>
    </lineage>
</organism>